<dbReference type="EMBL" id="AVOT02132436">
    <property type="protein sequence ID" value="MBW0588970.1"/>
    <property type="molecule type" value="Genomic_DNA"/>
</dbReference>
<dbReference type="AlphaFoldDB" id="A0A9Q3L0N0"/>
<dbReference type="Proteomes" id="UP000765509">
    <property type="component" value="Unassembled WGS sequence"/>
</dbReference>
<name>A0A9Q3L0N0_9BASI</name>
<proteinExistence type="predicted"/>
<keyword evidence="2" id="KW-1185">Reference proteome</keyword>
<accession>A0A9Q3L0N0</accession>
<comment type="caution">
    <text evidence="1">The sequence shown here is derived from an EMBL/GenBank/DDBJ whole genome shotgun (WGS) entry which is preliminary data.</text>
</comment>
<sequence length="90" mass="10151">MVPFNEFKIQTCAILKARTNSICTPLQIHNHPSPRERTSAISPIMRWWEVIKPTSHNAPAFANCGHKCLTQFASCQSTFNGAWSHASIQR</sequence>
<organism evidence="1 2">
    <name type="scientific">Austropuccinia psidii MF-1</name>
    <dbReference type="NCBI Taxonomy" id="1389203"/>
    <lineage>
        <taxon>Eukaryota</taxon>
        <taxon>Fungi</taxon>
        <taxon>Dikarya</taxon>
        <taxon>Basidiomycota</taxon>
        <taxon>Pucciniomycotina</taxon>
        <taxon>Pucciniomycetes</taxon>
        <taxon>Pucciniales</taxon>
        <taxon>Sphaerophragmiaceae</taxon>
        <taxon>Austropuccinia</taxon>
    </lineage>
</organism>
<evidence type="ECO:0000313" key="2">
    <source>
        <dbReference type="Proteomes" id="UP000765509"/>
    </source>
</evidence>
<protein>
    <submittedName>
        <fullName evidence="1">Uncharacterized protein</fullName>
    </submittedName>
</protein>
<evidence type="ECO:0000313" key="1">
    <source>
        <dbReference type="EMBL" id="MBW0588970.1"/>
    </source>
</evidence>
<gene>
    <name evidence="1" type="ORF">O181_128685</name>
</gene>
<reference evidence="1" key="1">
    <citation type="submission" date="2021-03" db="EMBL/GenBank/DDBJ databases">
        <title>Draft genome sequence of rust myrtle Austropuccinia psidii MF-1, a brazilian biotype.</title>
        <authorList>
            <person name="Quecine M.C."/>
            <person name="Pachon D.M.R."/>
            <person name="Bonatelli M.L."/>
            <person name="Correr F.H."/>
            <person name="Franceschini L.M."/>
            <person name="Leite T.F."/>
            <person name="Margarido G.R.A."/>
            <person name="Almeida C.A."/>
            <person name="Ferrarezi J.A."/>
            <person name="Labate C.A."/>
        </authorList>
    </citation>
    <scope>NUCLEOTIDE SEQUENCE</scope>
    <source>
        <strain evidence="1">MF-1</strain>
    </source>
</reference>